<dbReference type="PANTHER" id="PTHR30408">
    <property type="entry name" value="TYPE-1 RESTRICTION ENZYME ECOKI SPECIFICITY PROTEIN"/>
    <property type="match status" value="1"/>
</dbReference>
<dbReference type="Gene3D" id="3.90.220.20">
    <property type="entry name" value="DNA methylase specificity domains"/>
    <property type="match status" value="2"/>
</dbReference>
<dbReference type="InterPro" id="IPR044946">
    <property type="entry name" value="Restrct_endonuc_typeI_TRD_sf"/>
</dbReference>
<proteinExistence type="inferred from homology"/>
<evidence type="ECO:0000256" key="3">
    <source>
        <dbReference type="ARBA" id="ARBA00023125"/>
    </source>
</evidence>
<dbReference type="GO" id="GO:0003677">
    <property type="term" value="F:DNA binding"/>
    <property type="evidence" value="ECO:0007669"/>
    <property type="project" value="UniProtKB-KW"/>
</dbReference>
<accession>A0A2N7KJ36</accession>
<comment type="caution">
    <text evidence="5">The sequence shown here is derived from an EMBL/GenBank/DDBJ whole genome shotgun (WGS) entry which is preliminary data.</text>
</comment>
<reference evidence="6" key="1">
    <citation type="submission" date="2016-07" db="EMBL/GenBank/DDBJ databases">
        <title>Nontailed viruses are major unrecognized killers of bacteria in the ocean.</title>
        <authorList>
            <person name="Kauffman K."/>
            <person name="Hussain F."/>
            <person name="Yang J."/>
            <person name="Arevalo P."/>
            <person name="Brown J."/>
            <person name="Cutler M."/>
            <person name="Kelly L."/>
            <person name="Polz M.F."/>
        </authorList>
    </citation>
    <scope>NUCLEOTIDE SEQUENCE [LARGE SCALE GENOMIC DNA]</scope>
    <source>
        <strain evidence="6">10N.261.46.F8</strain>
    </source>
</reference>
<gene>
    <name evidence="5" type="ORF">BCT49_22740</name>
</gene>
<evidence type="ECO:0000313" key="5">
    <source>
        <dbReference type="EMBL" id="PMM76066.1"/>
    </source>
</evidence>
<dbReference type="InterPro" id="IPR000055">
    <property type="entry name" value="Restrct_endonuc_typeI_TRD"/>
</dbReference>
<dbReference type="RefSeq" id="WP_102434053.1">
    <property type="nucleotide sequence ID" value="NZ_CAWNVI010000035.1"/>
</dbReference>
<sequence>MIDTLPSLRFKEFNDKWTKCNLKDVFILHYGKDHKLLPDGRYPALGSGGVMRYVNSYLYDKPSVLIGRKGTIDKPRFLSEPFWTVDTLFYTEIKSNCIPYFVYSLAQKIKWKKYNEATGVPSLNTTGIYSIPTVIPELAEQQKIADTFACVDSKISQLIEKQRLLKEYKKGVMQQVFSQQIRFKDGDGNAFPEWKEYALKEILLLQSDSLNMGDEETYELITVKRGFGGVTSRGYFKGKDVLVKNQFTIHESEFVISKRQIVHGACGLVPSELEGAIVSNEYNVFRPIKELLDIDYFNRFATTPLMRRAFFINSDGVHIEKLLFKTQSWLKTKVHLPCLGEQQKISQFLLSIDSKIEGVATQLEQTMQFKKGLLQQMFV</sequence>
<evidence type="ECO:0000313" key="6">
    <source>
        <dbReference type="Proteomes" id="UP000235406"/>
    </source>
</evidence>
<name>A0A2N7KJ36_9VIBR</name>
<evidence type="ECO:0000256" key="1">
    <source>
        <dbReference type="ARBA" id="ARBA00010923"/>
    </source>
</evidence>
<dbReference type="Pfam" id="PF01420">
    <property type="entry name" value="Methylase_S"/>
    <property type="match status" value="2"/>
</dbReference>
<dbReference type="SUPFAM" id="SSF116734">
    <property type="entry name" value="DNA methylase specificity domain"/>
    <property type="match status" value="2"/>
</dbReference>
<keyword evidence="2" id="KW-0680">Restriction system</keyword>
<protein>
    <recommendedName>
        <fullName evidence="4">Type I restriction modification DNA specificity domain-containing protein</fullName>
    </recommendedName>
</protein>
<dbReference type="InterPro" id="IPR052021">
    <property type="entry name" value="Type-I_RS_S_subunit"/>
</dbReference>
<feature type="domain" description="Type I restriction modification DNA specificity" evidence="4">
    <location>
        <begin position="14"/>
        <end position="160"/>
    </location>
</feature>
<dbReference type="PANTHER" id="PTHR30408:SF12">
    <property type="entry name" value="TYPE I RESTRICTION ENZYME MJAVIII SPECIFICITY SUBUNIT"/>
    <property type="match status" value="1"/>
</dbReference>
<organism evidence="5 6">
    <name type="scientific">Vibrio lentus</name>
    <dbReference type="NCBI Taxonomy" id="136468"/>
    <lineage>
        <taxon>Bacteria</taxon>
        <taxon>Pseudomonadati</taxon>
        <taxon>Pseudomonadota</taxon>
        <taxon>Gammaproteobacteria</taxon>
        <taxon>Vibrionales</taxon>
        <taxon>Vibrionaceae</taxon>
        <taxon>Vibrio</taxon>
    </lineage>
</organism>
<dbReference type="Proteomes" id="UP000235406">
    <property type="component" value="Unassembled WGS sequence"/>
</dbReference>
<dbReference type="OrthoDB" id="398435at2"/>
<dbReference type="GO" id="GO:0009307">
    <property type="term" value="P:DNA restriction-modification system"/>
    <property type="evidence" value="ECO:0007669"/>
    <property type="project" value="UniProtKB-KW"/>
</dbReference>
<dbReference type="CDD" id="cd17288">
    <property type="entry name" value="RMtype1_S_LlaAI06ORF1089P_TRD1-CR1_like"/>
    <property type="match status" value="1"/>
</dbReference>
<dbReference type="EMBL" id="MCZK01000035">
    <property type="protein sequence ID" value="PMM76066.1"/>
    <property type="molecule type" value="Genomic_DNA"/>
</dbReference>
<feature type="domain" description="Type I restriction modification DNA specificity" evidence="4">
    <location>
        <begin position="194"/>
        <end position="359"/>
    </location>
</feature>
<keyword evidence="3" id="KW-0238">DNA-binding</keyword>
<comment type="similarity">
    <text evidence="1">Belongs to the type-I restriction system S methylase family.</text>
</comment>
<evidence type="ECO:0000259" key="4">
    <source>
        <dbReference type="Pfam" id="PF01420"/>
    </source>
</evidence>
<dbReference type="AlphaFoldDB" id="A0A2N7KJ36"/>
<evidence type="ECO:0000256" key="2">
    <source>
        <dbReference type="ARBA" id="ARBA00022747"/>
    </source>
</evidence>